<accession>A0A6M3J3K9</accession>
<sequence>MPAKVMSDSEFVKEMRILWQNLDVEQRNKLGDIIREFFDCGARAGLIIYKLQCKI</sequence>
<gene>
    <name evidence="1" type="ORF">MM415B00496_0014</name>
</gene>
<name>A0A6M3J3K9_9ZZZZ</name>
<protein>
    <submittedName>
        <fullName evidence="1">Uncharacterized protein</fullName>
    </submittedName>
</protein>
<reference evidence="1" key="1">
    <citation type="submission" date="2020-03" db="EMBL/GenBank/DDBJ databases">
        <title>The deep terrestrial virosphere.</title>
        <authorList>
            <person name="Holmfeldt K."/>
            <person name="Nilsson E."/>
            <person name="Simone D."/>
            <person name="Lopez-Fernandez M."/>
            <person name="Wu X."/>
            <person name="de Brujin I."/>
            <person name="Lundin D."/>
            <person name="Andersson A."/>
            <person name="Bertilsson S."/>
            <person name="Dopson M."/>
        </authorList>
    </citation>
    <scope>NUCLEOTIDE SEQUENCE</scope>
    <source>
        <strain evidence="1">MM415B00496</strain>
    </source>
</reference>
<dbReference type="AlphaFoldDB" id="A0A6M3J3K9"/>
<proteinExistence type="predicted"/>
<evidence type="ECO:0000313" key="1">
    <source>
        <dbReference type="EMBL" id="QJA64456.1"/>
    </source>
</evidence>
<dbReference type="EMBL" id="MT141520">
    <property type="protein sequence ID" value="QJA64456.1"/>
    <property type="molecule type" value="Genomic_DNA"/>
</dbReference>
<organism evidence="1">
    <name type="scientific">viral metagenome</name>
    <dbReference type="NCBI Taxonomy" id="1070528"/>
    <lineage>
        <taxon>unclassified sequences</taxon>
        <taxon>metagenomes</taxon>
        <taxon>organismal metagenomes</taxon>
    </lineage>
</organism>